<keyword evidence="2" id="KW-1185">Reference proteome</keyword>
<name>A0AAQ3PB16_VIGMU</name>
<protein>
    <submittedName>
        <fullName evidence="1">Uncharacterized protein</fullName>
    </submittedName>
</protein>
<sequence length="116" mass="12796">MMCTSLNFLGSKSFGLRVGLKQFSGDPTRKVTLAQLSESDKKVLRNEFKKELFPELRDELLLEIKSDITSLGLAIQGRLKRASHVASTKGSCPLLEESGDGVDVPVDCELYVDDPH</sequence>
<dbReference type="Proteomes" id="UP001374535">
    <property type="component" value="Chromosome 1"/>
</dbReference>
<accession>A0AAQ3PB16</accession>
<evidence type="ECO:0000313" key="2">
    <source>
        <dbReference type="Proteomes" id="UP001374535"/>
    </source>
</evidence>
<dbReference type="AlphaFoldDB" id="A0AAQ3PB16"/>
<gene>
    <name evidence="1" type="ORF">V8G54_001772</name>
</gene>
<proteinExistence type="predicted"/>
<evidence type="ECO:0000313" key="1">
    <source>
        <dbReference type="EMBL" id="WVZ23228.1"/>
    </source>
</evidence>
<reference evidence="1 2" key="1">
    <citation type="journal article" date="2023" name="Life. Sci Alliance">
        <title>Evolutionary insights into 3D genome organization and epigenetic landscape of Vigna mungo.</title>
        <authorList>
            <person name="Junaid A."/>
            <person name="Singh B."/>
            <person name="Bhatia S."/>
        </authorList>
    </citation>
    <scope>NUCLEOTIDE SEQUENCE [LARGE SCALE GENOMIC DNA]</scope>
    <source>
        <strain evidence="1">Urdbean</strain>
    </source>
</reference>
<dbReference type="EMBL" id="CP144700">
    <property type="protein sequence ID" value="WVZ23228.1"/>
    <property type="molecule type" value="Genomic_DNA"/>
</dbReference>
<organism evidence="1 2">
    <name type="scientific">Vigna mungo</name>
    <name type="common">Black gram</name>
    <name type="synonym">Phaseolus mungo</name>
    <dbReference type="NCBI Taxonomy" id="3915"/>
    <lineage>
        <taxon>Eukaryota</taxon>
        <taxon>Viridiplantae</taxon>
        <taxon>Streptophyta</taxon>
        <taxon>Embryophyta</taxon>
        <taxon>Tracheophyta</taxon>
        <taxon>Spermatophyta</taxon>
        <taxon>Magnoliopsida</taxon>
        <taxon>eudicotyledons</taxon>
        <taxon>Gunneridae</taxon>
        <taxon>Pentapetalae</taxon>
        <taxon>rosids</taxon>
        <taxon>fabids</taxon>
        <taxon>Fabales</taxon>
        <taxon>Fabaceae</taxon>
        <taxon>Papilionoideae</taxon>
        <taxon>50 kb inversion clade</taxon>
        <taxon>NPAAA clade</taxon>
        <taxon>indigoferoid/millettioid clade</taxon>
        <taxon>Phaseoleae</taxon>
        <taxon>Vigna</taxon>
    </lineage>
</organism>